<dbReference type="Gene3D" id="3.30.565.10">
    <property type="entry name" value="Histidine kinase-like ATPase, C-terminal domain"/>
    <property type="match status" value="1"/>
</dbReference>
<dbReference type="EMBL" id="JACHGJ010000006">
    <property type="protein sequence ID" value="MBB6481465.1"/>
    <property type="molecule type" value="Genomic_DNA"/>
</dbReference>
<dbReference type="CDD" id="cd00130">
    <property type="entry name" value="PAS"/>
    <property type="match status" value="1"/>
</dbReference>
<evidence type="ECO:0000256" key="2">
    <source>
        <dbReference type="SAM" id="Phobius"/>
    </source>
</evidence>
<keyword evidence="2" id="KW-0812">Transmembrane</keyword>
<comment type="caution">
    <text evidence="4">The sequence shown here is derived from an EMBL/GenBank/DDBJ whole genome shotgun (WGS) entry which is preliminary data.</text>
</comment>
<dbReference type="Gene3D" id="3.30.450.20">
    <property type="entry name" value="PAS domain"/>
    <property type="match status" value="1"/>
</dbReference>
<dbReference type="InterPro" id="IPR003594">
    <property type="entry name" value="HATPase_dom"/>
</dbReference>
<protein>
    <submittedName>
        <fullName evidence="4">PAS domain S-box-containing protein</fullName>
    </submittedName>
</protein>
<dbReference type="InterPro" id="IPR052016">
    <property type="entry name" value="Bact_Sigma-Reg"/>
</dbReference>
<dbReference type="InterPro" id="IPR036890">
    <property type="entry name" value="HATPase_C_sf"/>
</dbReference>
<dbReference type="PANTHER" id="PTHR43156:SF2">
    <property type="entry name" value="STAGE II SPORULATION PROTEIN E"/>
    <property type="match status" value="1"/>
</dbReference>
<dbReference type="GO" id="GO:0016791">
    <property type="term" value="F:phosphatase activity"/>
    <property type="evidence" value="ECO:0007669"/>
    <property type="project" value="TreeGrafter"/>
</dbReference>
<accession>A0A841RBW3</accession>
<gene>
    <name evidence="4" type="ORF">HNR50_003145</name>
</gene>
<dbReference type="PANTHER" id="PTHR43156">
    <property type="entry name" value="STAGE II SPORULATION PROTEIN E-RELATED"/>
    <property type="match status" value="1"/>
</dbReference>
<evidence type="ECO:0000256" key="1">
    <source>
        <dbReference type="ARBA" id="ARBA00022801"/>
    </source>
</evidence>
<feature type="transmembrane region" description="Helical" evidence="2">
    <location>
        <begin position="7"/>
        <end position="26"/>
    </location>
</feature>
<dbReference type="CDD" id="cd16936">
    <property type="entry name" value="HATPase_RsbW-like"/>
    <property type="match status" value="1"/>
</dbReference>
<evidence type="ECO:0000259" key="3">
    <source>
        <dbReference type="PROSITE" id="PS50112"/>
    </source>
</evidence>
<feature type="transmembrane region" description="Helical" evidence="2">
    <location>
        <begin position="88"/>
        <end position="105"/>
    </location>
</feature>
<organism evidence="4 5">
    <name type="scientific">Spirochaeta isovalerica</name>
    <dbReference type="NCBI Taxonomy" id="150"/>
    <lineage>
        <taxon>Bacteria</taxon>
        <taxon>Pseudomonadati</taxon>
        <taxon>Spirochaetota</taxon>
        <taxon>Spirochaetia</taxon>
        <taxon>Spirochaetales</taxon>
        <taxon>Spirochaetaceae</taxon>
        <taxon>Spirochaeta</taxon>
    </lineage>
</organism>
<dbReference type="PROSITE" id="PS50112">
    <property type="entry name" value="PAS"/>
    <property type="match status" value="1"/>
</dbReference>
<dbReference type="AlphaFoldDB" id="A0A841RBW3"/>
<keyword evidence="2" id="KW-0472">Membrane</keyword>
<dbReference type="InterPro" id="IPR001932">
    <property type="entry name" value="PPM-type_phosphatase-like_dom"/>
</dbReference>
<evidence type="ECO:0000313" key="5">
    <source>
        <dbReference type="Proteomes" id="UP000587760"/>
    </source>
</evidence>
<feature type="domain" description="PAS" evidence="3">
    <location>
        <begin position="172"/>
        <end position="245"/>
    </location>
</feature>
<feature type="transmembrane region" description="Helical" evidence="2">
    <location>
        <begin position="110"/>
        <end position="129"/>
    </location>
</feature>
<name>A0A841RBW3_9SPIO</name>
<dbReference type="InterPro" id="IPR035965">
    <property type="entry name" value="PAS-like_dom_sf"/>
</dbReference>
<feature type="transmembrane region" description="Helical" evidence="2">
    <location>
        <begin position="32"/>
        <end position="53"/>
    </location>
</feature>
<dbReference type="RefSeq" id="WP_184747711.1">
    <property type="nucleotide sequence ID" value="NZ_JACHGJ010000006.1"/>
</dbReference>
<dbReference type="SMART" id="SM00331">
    <property type="entry name" value="PP2C_SIG"/>
    <property type="match status" value="1"/>
</dbReference>
<evidence type="ECO:0000313" key="4">
    <source>
        <dbReference type="EMBL" id="MBB6481465.1"/>
    </source>
</evidence>
<keyword evidence="2" id="KW-1133">Transmembrane helix</keyword>
<keyword evidence="5" id="KW-1185">Reference proteome</keyword>
<feature type="transmembrane region" description="Helical" evidence="2">
    <location>
        <begin position="135"/>
        <end position="153"/>
    </location>
</feature>
<dbReference type="NCBIfam" id="TIGR00229">
    <property type="entry name" value="sensory_box"/>
    <property type="match status" value="1"/>
</dbReference>
<dbReference type="SUPFAM" id="SSF55785">
    <property type="entry name" value="PYP-like sensor domain (PAS domain)"/>
    <property type="match status" value="1"/>
</dbReference>
<dbReference type="Pfam" id="PF13581">
    <property type="entry name" value="HATPase_c_2"/>
    <property type="match status" value="1"/>
</dbReference>
<dbReference type="Gene3D" id="3.60.40.10">
    <property type="entry name" value="PPM-type phosphatase domain"/>
    <property type="match status" value="1"/>
</dbReference>
<dbReference type="InterPro" id="IPR000014">
    <property type="entry name" value="PAS"/>
</dbReference>
<keyword evidence="1" id="KW-0378">Hydrolase</keyword>
<dbReference type="Proteomes" id="UP000587760">
    <property type="component" value="Unassembled WGS sequence"/>
</dbReference>
<dbReference type="InterPro" id="IPR036457">
    <property type="entry name" value="PPM-type-like_dom_sf"/>
</dbReference>
<dbReference type="Pfam" id="PF13426">
    <property type="entry name" value="PAS_9"/>
    <property type="match status" value="1"/>
</dbReference>
<proteinExistence type="predicted"/>
<reference evidence="4 5" key="1">
    <citation type="submission" date="2020-08" db="EMBL/GenBank/DDBJ databases">
        <title>Genomic Encyclopedia of Type Strains, Phase IV (KMG-IV): sequencing the most valuable type-strain genomes for metagenomic binning, comparative biology and taxonomic classification.</title>
        <authorList>
            <person name="Goeker M."/>
        </authorList>
    </citation>
    <scope>NUCLEOTIDE SEQUENCE [LARGE SCALE GENOMIC DNA]</scope>
    <source>
        <strain evidence="4 5">DSM 2461</strain>
    </source>
</reference>
<feature type="transmembrane region" description="Helical" evidence="2">
    <location>
        <begin position="62"/>
        <end position="82"/>
    </location>
</feature>
<sequence>MFTSVPLFIIFLCFIFLLQTVFFYFYELNEKGFYPLLVSLAGLIGFFPVSFFLKRKSHFNHYALVSFLLLFFFYFIQLFLMVFFQIRYLWSLLLLVQILSSYYMLSNRYFYFFTFFNGFVYSWYFLIYFTKGSSLDSLLAMVFALFLSLLIHCDRRNALTTLADSYEKQKEINNRFRQLEENISQVFLLTSTDMQQIFYVSSAFEDLVKISREEFIKNPSIWREFIFQGDKLRVDLEIETVIQERNAREFDCRIDSHEGLIWLRFQIYPVKSELSVGIDRFAIIVDDITESKMAELKLAEARSLDGEMAARIQRNLLFSDFDIPIEGVDGAAESIPSLDVGGDFYDIYNFSPHMVDLIIADVMGKGRIAAMLGAASKSAFMKARLDLSVKYQEVPPIDRIVSETSRSISGELMQMGKFITLQYARLDMEKEIFEFVDKGHTSILHYSARLKCFWSLKGWNMPIGFNPEEKEILSVVPVEQGDLFFLYSDGIIEAENAEGEQFGERRLIYLLKNSIHLTSSQIINKIKNIIFHYSCADSYSDDITCIALKTVQVKQHVSLKNIILEGRRESLKTLRSFTADFLRSEFPGIEKDTHDAVIIALNEAVANVIEHNYEKDPELEGREIYLTAERKGNSSFFRLFWDGREFDWSVLKAPDLSELKSGGYGVSLMKEIMDSISYSANIDGVQQLIMVKDILSAK</sequence>
<dbReference type="Pfam" id="PF07228">
    <property type="entry name" value="SpoIIE"/>
    <property type="match status" value="1"/>
</dbReference>